<feature type="region of interest" description="Disordered" evidence="11">
    <location>
        <begin position="419"/>
        <end position="442"/>
    </location>
</feature>
<keyword evidence="2" id="KW-0963">Cytoplasm</keyword>
<sequence length="460" mass="52086">MAPYLLRFAQCHSEFRLPELDSIANLYGLRMTLPEAAEERDPTLAFMIVDLDSEEHARLLARRCILIKTVYELWASATSYAELHATMKANPARWAPYTWTKHKYLVGAANHTIPDARMLDVIESFDYMDLKGEISLKKPDEIFVAMEEYPEKPSGMISKGHDDENFLRVFFGRQLENGTARNLMVEFDIKKRKYYGNTTMDAELSLLMANQALAAPGTFIYDPFAGTGSMLYTSAYFGANVFGSDIDGRQLRGKDKIPGILQSAEQYRVAGRITDCVVFDVTCNPWRCGELFDAIITDPPYGVRAGAKRLGRKEGLPMREEAKILENGAPSHESPEYRPPKRPYELAELVVDLVVLSRYMLRPGGRLVFFLPTITDDYQEVDVPQVEGMELVANSLQLFGHGVWGRRLITMKKTTSARLPMPTFGRRMPDESTPDGHTPGHQGFREKYFAGFQRVHTPQE</sequence>
<dbReference type="OrthoDB" id="296065at2759"/>
<dbReference type="AlphaFoldDB" id="A0A167PKH9"/>
<dbReference type="GO" id="GO:0008033">
    <property type="term" value="P:tRNA processing"/>
    <property type="evidence" value="ECO:0007669"/>
    <property type="project" value="UniProtKB-UniRule"/>
</dbReference>
<dbReference type="InterPro" id="IPR000241">
    <property type="entry name" value="RlmKL-like_Mtase"/>
</dbReference>
<feature type="domain" description="Ribosomal RNA large subunit methyltransferase K/L-like methyltransferase" evidence="12">
    <location>
        <begin position="191"/>
        <end position="309"/>
    </location>
</feature>
<evidence type="ECO:0000256" key="2">
    <source>
        <dbReference type="ARBA" id="ARBA00022490"/>
    </source>
</evidence>
<keyword evidence="15" id="KW-1185">Reference proteome</keyword>
<dbReference type="GO" id="GO:0160102">
    <property type="term" value="F:tRNA (guanine(10)-N2)-methyltransferase activity"/>
    <property type="evidence" value="ECO:0007669"/>
    <property type="project" value="UniProtKB-EC"/>
</dbReference>
<dbReference type="Proteomes" id="UP000076738">
    <property type="component" value="Unassembled WGS sequence"/>
</dbReference>
<evidence type="ECO:0000256" key="4">
    <source>
        <dbReference type="ARBA" id="ARBA00022603"/>
    </source>
</evidence>
<dbReference type="PROSITE" id="PS00092">
    <property type="entry name" value="N6_MTASE"/>
    <property type="match status" value="1"/>
</dbReference>
<keyword evidence="7 10" id="KW-0819">tRNA processing</keyword>
<evidence type="ECO:0000259" key="12">
    <source>
        <dbReference type="Pfam" id="PF01170"/>
    </source>
</evidence>
<organism evidence="14 15">
    <name type="scientific">Calocera viscosa (strain TUFC12733)</name>
    <dbReference type="NCBI Taxonomy" id="1330018"/>
    <lineage>
        <taxon>Eukaryota</taxon>
        <taxon>Fungi</taxon>
        <taxon>Dikarya</taxon>
        <taxon>Basidiomycota</taxon>
        <taxon>Agaricomycotina</taxon>
        <taxon>Dacrymycetes</taxon>
        <taxon>Dacrymycetales</taxon>
        <taxon>Dacrymycetaceae</taxon>
        <taxon>Calocera</taxon>
    </lineage>
</organism>
<accession>A0A167PKH9</accession>
<dbReference type="GO" id="GO:0000049">
    <property type="term" value="F:tRNA binding"/>
    <property type="evidence" value="ECO:0007669"/>
    <property type="project" value="UniProtKB-UniRule"/>
</dbReference>
<evidence type="ECO:0000256" key="3">
    <source>
        <dbReference type="ARBA" id="ARBA00022555"/>
    </source>
</evidence>
<evidence type="ECO:0000256" key="9">
    <source>
        <dbReference type="ARBA" id="ARBA00066937"/>
    </source>
</evidence>
<feature type="domain" description="tRNA (guanine(10)-N(2))-methyltransferase TRMT11 N-terminal" evidence="13">
    <location>
        <begin position="4"/>
        <end position="178"/>
    </location>
</feature>
<dbReference type="PIRSF" id="PIRSF017259">
    <property type="entry name" value="tRNA_mtfrase_TRM11"/>
    <property type="match status" value="1"/>
</dbReference>
<evidence type="ECO:0000256" key="8">
    <source>
        <dbReference type="ARBA" id="ARBA00022884"/>
    </source>
</evidence>
<dbReference type="PRINTS" id="PR00507">
    <property type="entry name" value="N12N6MTFRASE"/>
</dbReference>
<evidence type="ECO:0000259" key="13">
    <source>
        <dbReference type="Pfam" id="PF25904"/>
    </source>
</evidence>
<dbReference type="PROSITE" id="PS51627">
    <property type="entry name" value="SAM_MT_TRM11"/>
    <property type="match status" value="1"/>
</dbReference>
<dbReference type="EMBL" id="KV417274">
    <property type="protein sequence ID" value="KZO98892.1"/>
    <property type="molecule type" value="Genomic_DNA"/>
</dbReference>
<dbReference type="GO" id="GO:0043527">
    <property type="term" value="C:tRNA methyltransferase complex"/>
    <property type="evidence" value="ECO:0007669"/>
    <property type="project" value="UniProtKB-ARBA"/>
</dbReference>
<dbReference type="EC" id="2.1.1.214" evidence="9"/>
<evidence type="ECO:0000256" key="11">
    <source>
        <dbReference type="SAM" id="MobiDB-lite"/>
    </source>
</evidence>
<dbReference type="GO" id="GO:0005737">
    <property type="term" value="C:cytoplasm"/>
    <property type="evidence" value="ECO:0007669"/>
    <property type="project" value="UniProtKB-SubCell"/>
</dbReference>
<proteinExistence type="inferred from homology"/>
<protein>
    <recommendedName>
        <fullName evidence="9">tRNA (guanine(10)-N(2))-methyltransferase</fullName>
        <ecNumber evidence="9">2.1.1.214</ecNumber>
    </recommendedName>
</protein>
<dbReference type="SUPFAM" id="SSF53335">
    <property type="entry name" value="S-adenosyl-L-methionine-dependent methyltransferases"/>
    <property type="match status" value="1"/>
</dbReference>
<name>A0A167PKH9_CALVF</name>
<dbReference type="InterPro" id="IPR029063">
    <property type="entry name" value="SAM-dependent_MTases_sf"/>
</dbReference>
<evidence type="ECO:0000313" key="15">
    <source>
        <dbReference type="Proteomes" id="UP000076738"/>
    </source>
</evidence>
<gene>
    <name evidence="14" type="ORF">CALVIDRAFT_511727</name>
</gene>
<evidence type="ECO:0000256" key="5">
    <source>
        <dbReference type="ARBA" id="ARBA00022679"/>
    </source>
</evidence>
<dbReference type="Pfam" id="PF01170">
    <property type="entry name" value="UPF0020"/>
    <property type="match status" value="1"/>
</dbReference>
<dbReference type="PANTHER" id="PTHR13370">
    <property type="entry name" value="RNA METHYLASE-RELATED"/>
    <property type="match status" value="1"/>
</dbReference>
<keyword evidence="6 10" id="KW-0949">S-adenosyl-L-methionine</keyword>
<evidence type="ECO:0000256" key="1">
    <source>
        <dbReference type="ARBA" id="ARBA00004496"/>
    </source>
</evidence>
<evidence type="ECO:0000256" key="7">
    <source>
        <dbReference type="ARBA" id="ARBA00022694"/>
    </source>
</evidence>
<comment type="subcellular location">
    <subcellularLocation>
        <location evidence="1">Cytoplasm</location>
    </subcellularLocation>
</comment>
<dbReference type="InterPro" id="IPR016691">
    <property type="entry name" value="TRMT11"/>
</dbReference>
<reference evidence="14 15" key="1">
    <citation type="journal article" date="2016" name="Mol. Biol. Evol.">
        <title>Comparative Genomics of Early-Diverging Mushroom-Forming Fungi Provides Insights into the Origins of Lignocellulose Decay Capabilities.</title>
        <authorList>
            <person name="Nagy L.G."/>
            <person name="Riley R."/>
            <person name="Tritt A."/>
            <person name="Adam C."/>
            <person name="Daum C."/>
            <person name="Floudas D."/>
            <person name="Sun H."/>
            <person name="Yadav J.S."/>
            <person name="Pangilinan J."/>
            <person name="Larsson K.H."/>
            <person name="Matsuura K."/>
            <person name="Barry K."/>
            <person name="Labutti K."/>
            <person name="Kuo R."/>
            <person name="Ohm R.A."/>
            <person name="Bhattacharya S.S."/>
            <person name="Shirouzu T."/>
            <person name="Yoshinaga Y."/>
            <person name="Martin F.M."/>
            <person name="Grigoriev I.V."/>
            <person name="Hibbett D.S."/>
        </authorList>
    </citation>
    <scope>NUCLEOTIDE SEQUENCE [LARGE SCALE GENOMIC DNA]</scope>
    <source>
        <strain evidence="14 15">TUFC12733</strain>
    </source>
</reference>
<dbReference type="InterPro" id="IPR002052">
    <property type="entry name" value="DNA_methylase_N6_adenine_CS"/>
</dbReference>
<dbReference type="GO" id="GO:0032259">
    <property type="term" value="P:methylation"/>
    <property type="evidence" value="ECO:0007669"/>
    <property type="project" value="UniProtKB-UniRule"/>
</dbReference>
<comment type="similarity">
    <text evidence="10">Belongs to the class I-like SAM-binding methyltransferase superfamily. TRM11 methyltransferase family.</text>
</comment>
<keyword evidence="8 10" id="KW-0694">RNA-binding</keyword>
<keyword evidence="5 10" id="KW-0808">Transferase</keyword>
<dbReference type="Pfam" id="PF25904">
    <property type="entry name" value="Tmrp11_N"/>
    <property type="match status" value="1"/>
</dbReference>
<dbReference type="InterPro" id="IPR059073">
    <property type="entry name" value="TRMT11_N"/>
</dbReference>
<keyword evidence="3 10" id="KW-0820">tRNA-binding</keyword>
<evidence type="ECO:0000256" key="10">
    <source>
        <dbReference type="PROSITE-ProRule" id="PRU00959"/>
    </source>
</evidence>
<dbReference type="Gene3D" id="3.40.50.150">
    <property type="entry name" value="Vaccinia Virus protein VP39"/>
    <property type="match status" value="1"/>
</dbReference>
<dbReference type="STRING" id="1330018.A0A167PKH9"/>
<keyword evidence="4 10" id="KW-0489">Methyltransferase</keyword>
<evidence type="ECO:0000256" key="6">
    <source>
        <dbReference type="ARBA" id="ARBA00022691"/>
    </source>
</evidence>
<dbReference type="PANTHER" id="PTHR13370:SF3">
    <property type="entry name" value="TRNA (GUANINE(10)-N2)-METHYLTRANSFERASE HOMOLOG"/>
    <property type="match status" value="1"/>
</dbReference>
<evidence type="ECO:0000313" key="14">
    <source>
        <dbReference type="EMBL" id="KZO98892.1"/>
    </source>
</evidence>